<dbReference type="RefSeq" id="WP_273742881.1">
    <property type="nucleotide sequence ID" value="NZ_CP117466.1"/>
</dbReference>
<sequence length="233" mass="24523">MAITPPPTPPNTGNPAQLEERADAFFGWFPTFVSDYNADLPLLRGKTYAARGGTANAITLNTGGVALATGMQVRWRAAAANSGPVTINVDGQGAIEARTITNVALPAGYIRTDADTVATYDGTRWIVDRQIENGINANGAFQRTADGTLLCWGFGTSGTSSDTPATFPAVFMASNAASEIMVTLGINSTTTAFGMATRFTAMTNTGLSFAAFRTDTQALISVRVTFIAVGRWY</sequence>
<evidence type="ECO:0000313" key="1">
    <source>
        <dbReference type="EMBL" id="WDA11675.1"/>
    </source>
</evidence>
<evidence type="ECO:0008006" key="3">
    <source>
        <dbReference type="Google" id="ProtNLM"/>
    </source>
</evidence>
<dbReference type="EMBL" id="CP117466">
    <property type="protein sequence ID" value="WDA11675.1"/>
    <property type="molecule type" value="Genomic_DNA"/>
</dbReference>
<proteinExistence type="predicted"/>
<gene>
    <name evidence="1" type="ORF">PRL19_10235</name>
</gene>
<reference evidence="1 2" key="1">
    <citation type="submission" date="2023-02" db="EMBL/GenBank/DDBJ databases">
        <title>Whole genome sequenc of Paracoccus marcusii MBLB0836.</title>
        <authorList>
            <person name="Seo M.-J."/>
            <person name="Cho E.-S."/>
            <person name="Hwang C.Y."/>
        </authorList>
    </citation>
    <scope>NUCLEOTIDE SEQUENCE [LARGE SCALE GENOMIC DNA]</scope>
    <source>
        <strain evidence="1 2">MBLB0836</strain>
    </source>
</reference>
<name>A0ABY7UP15_9RHOB</name>
<accession>A0ABY7UP15</accession>
<dbReference type="Proteomes" id="UP001216899">
    <property type="component" value="Chromosome"/>
</dbReference>
<organism evidence="1 2">
    <name type="scientific">Paracoccus marcusii</name>
    <dbReference type="NCBI Taxonomy" id="59779"/>
    <lineage>
        <taxon>Bacteria</taxon>
        <taxon>Pseudomonadati</taxon>
        <taxon>Pseudomonadota</taxon>
        <taxon>Alphaproteobacteria</taxon>
        <taxon>Rhodobacterales</taxon>
        <taxon>Paracoccaceae</taxon>
        <taxon>Paracoccus</taxon>
    </lineage>
</organism>
<keyword evidence="2" id="KW-1185">Reference proteome</keyword>
<evidence type="ECO:0000313" key="2">
    <source>
        <dbReference type="Proteomes" id="UP001216899"/>
    </source>
</evidence>
<dbReference type="Gene3D" id="2.60.40.3940">
    <property type="match status" value="1"/>
</dbReference>
<protein>
    <recommendedName>
        <fullName evidence="3">Tail fiber protein</fullName>
    </recommendedName>
</protein>